<name>A0ABM9ZYB7_9BACT</name>
<evidence type="ECO:0000313" key="2">
    <source>
        <dbReference type="Proteomes" id="UP000006462"/>
    </source>
</evidence>
<dbReference type="EMBL" id="ADFP01000011">
    <property type="protein sequence ID" value="EFB91878.1"/>
    <property type="molecule type" value="Genomic_DNA"/>
</dbReference>
<accession>A0ABM9ZYB7</accession>
<proteinExistence type="predicted"/>
<dbReference type="Proteomes" id="UP000006462">
    <property type="component" value="Unassembled WGS sequence"/>
</dbReference>
<gene>
    <name evidence="1" type="ORF">HMPREF7215_1353</name>
</gene>
<keyword evidence="2" id="KW-1185">Reference proteome</keyword>
<organism evidence="1 2">
    <name type="scientific">Pyramidobacter piscolens W5455</name>
    <dbReference type="NCBI Taxonomy" id="352165"/>
    <lineage>
        <taxon>Bacteria</taxon>
        <taxon>Thermotogati</taxon>
        <taxon>Synergistota</taxon>
        <taxon>Synergistia</taxon>
        <taxon>Synergistales</taxon>
        <taxon>Dethiosulfovibrionaceae</taxon>
        <taxon>Pyramidobacter</taxon>
    </lineage>
</organism>
<comment type="caution">
    <text evidence="1">The sequence shown here is derived from an EMBL/GenBank/DDBJ whole genome shotgun (WGS) entry which is preliminary data.</text>
</comment>
<sequence>MFVYNLFEKNITTRALICQGNFAAEIESTPPARPNSSDTTLSKAAVLVIEKRAPKIQYTKIPRRVRKAAEFFTRQTGAC</sequence>
<evidence type="ECO:0000313" key="1">
    <source>
        <dbReference type="EMBL" id="EFB91878.1"/>
    </source>
</evidence>
<reference evidence="1 2" key="1">
    <citation type="submission" date="2009-12" db="EMBL/GenBank/DDBJ databases">
        <authorList>
            <person name="Shrivastava S."/>
            <person name="Madupu R."/>
            <person name="Durkin A.S."/>
            <person name="Torralba M."/>
            <person name="Methe B."/>
            <person name="Sutton G.G."/>
            <person name="Strausberg R.L."/>
            <person name="Nelson K.E."/>
        </authorList>
    </citation>
    <scope>NUCLEOTIDE SEQUENCE [LARGE SCALE GENOMIC DNA]</scope>
    <source>
        <strain evidence="1 2">W5455</strain>
    </source>
</reference>
<protein>
    <submittedName>
        <fullName evidence="1">Uncharacterized protein</fullName>
    </submittedName>
</protein>